<reference evidence="1" key="1">
    <citation type="journal article" date="2023" name="GigaByte">
        <title>Genome assembly of the bearded iris, Iris pallida Lam.</title>
        <authorList>
            <person name="Bruccoleri R.E."/>
            <person name="Oakeley E.J."/>
            <person name="Faust A.M.E."/>
            <person name="Altorfer M."/>
            <person name="Dessus-Babus S."/>
            <person name="Burckhardt D."/>
            <person name="Oertli M."/>
            <person name="Naumann U."/>
            <person name="Petersen F."/>
            <person name="Wong J."/>
        </authorList>
    </citation>
    <scope>NUCLEOTIDE SEQUENCE</scope>
    <source>
        <strain evidence="1">GSM-AAB239-AS_SAM_17_03QT</strain>
    </source>
</reference>
<gene>
    <name evidence="1" type="ORF">M6B38_171990</name>
</gene>
<protein>
    <submittedName>
        <fullName evidence="1">U1 small nuclear ribonucleoprotein 70 kDa</fullName>
    </submittedName>
</protein>
<evidence type="ECO:0000313" key="2">
    <source>
        <dbReference type="Proteomes" id="UP001140949"/>
    </source>
</evidence>
<name>A0AAX6ETB2_IRIPA</name>
<dbReference type="AlphaFoldDB" id="A0AAX6ETB2"/>
<dbReference type="EMBL" id="JANAVB010034018">
    <property type="protein sequence ID" value="KAJ6807320.1"/>
    <property type="molecule type" value="Genomic_DNA"/>
</dbReference>
<dbReference type="Proteomes" id="UP001140949">
    <property type="component" value="Unassembled WGS sequence"/>
</dbReference>
<keyword evidence="1" id="KW-0687">Ribonucleoprotein</keyword>
<dbReference type="InterPro" id="IPR046958">
    <property type="entry name" value="RBK1/2/STUNTED"/>
</dbReference>
<organism evidence="1 2">
    <name type="scientific">Iris pallida</name>
    <name type="common">Sweet iris</name>
    <dbReference type="NCBI Taxonomy" id="29817"/>
    <lineage>
        <taxon>Eukaryota</taxon>
        <taxon>Viridiplantae</taxon>
        <taxon>Streptophyta</taxon>
        <taxon>Embryophyta</taxon>
        <taxon>Tracheophyta</taxon>
        <taxon>Spermatophyta</taxon>
        <taxon>Magnoliopsida</taxon>
        <taxon>Liliopsida</taxon>
        <taxon>Asparagales</taxon>
        <taxon>Iridaceae</taxon>
        <taxon>Iridoideae</taxon>
        <taxon>Irideae</taxon>
        <taxon>Iris</taxon>
    </lineage>
</organism>
<dbReference type="SUPFAM" id="SSF56112">
    <property type="entry name" value="Protein kinase-like (PK-like)"/>
    <property type="match status" value="1"/>
</dbReference>
<dbReference type="GO" id="GO:1990904">
    <property type="term" value="C:ribonucleoprotein complex"/>
    <property type="evidence" value="ECO:0007669"/>
    <property type="project" value="UniProtKB-KW"/>
</dbReference>
<dbReference type="Gene3D" id="1.10.510.10">
    <property type="entry name" value="Transferase(Phosphotransferase) domain 1"/>
    <property type="match status" value="1"/>
</dbReference>
<dbReference type="GO" id="GO:0004672">
    <property type="term" value="F:protein kinase activity"/>
    <property type="evidence" value="ECO:0007669"/>
    <property type="project" value="InterPro"/>
</dbReference>
<dbReference type="InterPro" id="IPR011009">
    <property type="entry name" value="Kinase-like_dom_sf"/>
</dbReference>
<dbReference type="InterPro" id="IPR008271">
    <property type="entry name" value="Ser/Thr_kinase_AS"/>
</dbReference>
<comment type="caution">
    <text evidence="1">The sequence shown here is derived from an EMBL/GenBank/DDBJ whole genome shotgun (WGS) entry which is preliminary data.</text>
</comment>
<dbReference type="PROSITE" id="PS00108">
    <property type="entry name" value="PROTEIN_KINASE_ST"/>
    <property type="match status" value="1"/>
</dbReference>
<evidence type="ECO:0000313" key="1">
    <source>
        <dbReference type="EMBL" id="KAJ6807320.1"/>
    </source>
</evidence>
<keyword evidence="2" id="KW-1185">Reference proteome</keyword>
<dbReference type="PANTHER" id="PTHR47987">
    <property type="entry name" value="OS08G0249100 PROTEIN"/>
    <property type="match status" value="1"/>
</dbReference>
<reference evidence="1" key="2">
    <citation type="submission" date="2023-04" db="EMBL/GenBank/DDBJ databases">
        <authorList>
            <person name="Bruccoleri R.E."/>
            <person name="Oakeley E.J."/>
            <person name="Faust A.-M."/>
            <person name="Dessus-Babus S."/>
            <person name="Altorfer M."/>
            <person name="Burckhardt D."/>
            <person name="Oertli M."/>
            <person name="Naumann U."/>
            <person name="Petersen F."/>
            <person name="Wong J."/>
        </authorList>
    </citation>
    <scope>NUCLEOTIDE SEQUENCE</scope>
    <source>
        <strain evidence="1">GSM-AAB239-AS_SAM_17_03QT</strain>
        <tissue evidence="1">Leaf</tissue>
    </source>
</reference>
<proteinExistence type="predicted"/>
<sequence length="226" mass="25790">MTWIGADKIYTDQWFITGNGCRECTEEAMAHLLRAPAGDTWSHVLTISSSFPLCQHTRFSREIGGSAAPLVIPMGCSSSTPDEKSPPMDWKLRHKIAVGTARGLHYLDKECHRRIIHRDIKFSNILLTTNLEASAAYKQADGRKLDNRRVLVDVERGRTVPNWHPRRLGGGLGSTRIGGEYLNHKHSGRALVDYLEGNEEEYKKYRYRIVRYIMELHGTWKMKVVL</sequence>
<accession>A0AAX6ETB2</accession>
<dbReference type="PANTHER" id="PTHR47987:SF20">
    <property type="entry name" value="OS04G0654600 PROTEIN"/>
    <property type="match status" value="1"/>
</dbReference>